<accession>U4LHI1</accession>
<name>U4LHI1_PYROM</name>
<organism evidence="2 3">
    <name type="scientific">Pyronema omphalodes (strain CBS 100304)</name>
    <name type="common">Pyronema confluens</name>
    <dbReference type="NCBI Taxonomy" id="1076935"/>
    <lineage>
        <taxon>Eukaryota</taxon>
        <taxon>Fungi</taxon>
        <taxon>Dikarya</taxon>
        <taxon>Ascomycota</taxon>
        <taxon>Pezizomycotina</taxon>
        <taxon>Pezizomycetes</taxon>
        <taxon>Pezizales</taxon>
        <taxon>Pyronemataceae</taxon>
        <taxon>Pyronema</taxon>
    </lineage>
</organism>
<evidence type="ECO:0000313" key="3">
    <source>
        <dbReference type="Proteomes" id="UP000018144"/>
    </source>
</evidence>
<reference evidence="2 3" key="1">
    <citation type="journal article" date="2013" name="PLoS Genet.">
        <title>The genome and development-dependent transcriptomes of Pyronema confluens: a window into fungal evolution.</title>
        <authorList>
            <person name="Traeger S."/>
            <person name="Altegoer F."/>
            <person name="Freitag M."/>
            <person name="Gabaldon T."/>
            <person name="Kempken F."/>
            <person name="Kumar A."/>
            <person name="Marcet-Houben M."/>
            <person name="Poggeler S."/>
            <person name="Stajich J.E."/>
            <person name="Nowrousian M."/>
        </authorList>
    </citation>
    <scope>NUCLEOTIDE SEQUENCE [LARGE SCALE GENOMIC DNA]</scope>
    <source>
        <strain evidence="3">CBS 100304</strain>
        <tissue evidence="2">Vegetative mycelium</tissue>
    </source>
</reference>
<protein>
    <submittedName>
        <fullName evidence="2">Uncharacterized protein</fullName>
    </submittedName>
</protein>
<dbReference type="EMBL" id="HF935589">
    <property type="protein sequence ID" value="CCX31373.1"/>
    <property type="molecule type" value="Genomic_DNA"/>
</dbReference>
<dbReference type="AlphaFoldDB" id="U4LHI1"/>
<evidence type="ECO:0000256" key="1">
    <source>
        <dbReference type="SAM" id="MobiDB-lite"/>
    </source>
</evidence>
<feature type="compositionally biased region" description="Polar residues" evidence="1">
    <location>
        <begin position="172"/>
        <end position="184"/>
    </location>
</feature>
<keyword evidence="3" id="KW-1185">Reference proteome</keyword>
<feature type="region of interest" description="Disordered" evidence="1">
    <location>
        <begin position="165"/>
        <end position="204"/>
    </location>
</feature>
<sequence length="204" mass="23032">MSRPIQYCRGKIIECQGEHFELYCASNRCPRGPLSVKPFVRHLFEGYCAMCRKRWCPDCVLPAIRGHNYWFIDPSKLIAIHKEGDNYVDVTQCYDCHGKVVPSAPMIAYTGQTGEIYECRNCHSRLRLNVAEIAGICHQCKNVWCHQCAYSAYEKNFKEADPEIFSKENSGERSSNGTDSQIPPNGNSGGGSSQRDMSIHSVLN</sequence>
<gene>
    <name evidence="2" type="ORF">PCON_10674</name>
</gene>
<proteinExistence type="predicted"/>
<evidence type="ECO:0000313" key="2">
    <source>
        <dbReference type="EMBL" id="CCX31373.1"/>
    </source>
</evidence>
<dbReference type="Proteomes" id="UP000018144">
    <property type="component" value="Unassembled WGS sequence"/>
</dbReference>